<organism evidence="3 4">
    <name type="scientific">Cotonvirus japonicus</name>
    <dbReference type="NCBI Taxonomy" id="2811091"/>
    <lineage>
        <taxon>Viruses</taxon>
        <taxon>Varidnaviria</taxon>
        <taxon>Bamfordvirae</taxon>
        <taxon>Nucleocytoviricota</taxon>
        <taxon>Megaviricetes</taxon>
        <taxon>Imitervirales</taxon>
        <taxon>Mimiviridae</taxon>
        <taxon>Megamimivirinae</taxon>
        <taxon>Cotonvirus</taxon>
        <taxon>Cotonvirus japonicum</taxon>
    </lineage>
</organism>
<sequence length="489" mass="56318">MSNNDMSKNKIPDINKSRKETTELINNYITQSRKIIYNTLVNKYNLSAKKASDFEFNINRSTLAKMSNTYRFSGQLPQNDKRGEDLDRLFTLNHPDFLDWSILSLFIPFYQSFGDTLGYYNGNWEFNYGDDRAKPDYVNNLIHEFINLGGVNDLSILNWLASDDTILYIATMQVVSRYFSAENPTIDFYGNSLKQEYLQVKPILEYRDPGEVTMDSLGILSIINWDKIPYNSRAIGAGAAMRSGSIGIFYPGSHNRKKLVELAVECSRITHNSATAILGAVVAALFTAYGLEKISINKWPHKLLKLLESNMVDNYIKASRPTEFDTFVRDKSIYHGQWKKYVNWRFSSGTTPRTDLRYMINPVERYKYLVENFSKGCKKPGACGDDCLIMAYDALLQSEGIIEKIIVYAILHPGDSDTVGSIALSWFGALYGTSKNMNILSSRFYDLEYYETIYDFLNDNWRNMLKVYYKDIYLNTANKFMKQIIKNRN</sequence>
<dbReference type="PANTHER" id="PTHR16222">
    <property type="entry name" value="ADP-RIBOSYLGLYCOHYDROLASE"/>
    <property type="match status" value="1"/>
</dbReference>
<dbReference type="Pfam" id="PF03747">
    <property type="entry name" value="ADP_ribosyl_GH"/>
    <property type="match status" value="1"/>
</dbReference>
<dbReference type="GeneID" id="80558302"/>
<protein>
    <submittedName>
        <fullName evidence="3">ADP-ribosylglycohydrolase</fullName>
    </submittedName>
</protein>
<dbReference type="EMBL" id="AP024483">
    <property type="protein sequence ID" value="BCS83097.1"/>
    <property type="molecule type" value="Genomic_DNA"/>
</dbReference>
<dbReference type="SUPFAM" id="SSF101478">
    <property type="entry name" value="ADP-ribosylglycohydrolase"/>
    <property type="match status" value="1"/>
</dbReference>
<evidence type="ECO:0000313" key="3">
    <source>
        <dbReference type="EMBL" id="BCS83097.1"/>
    </source>
</evidence>
<evidence type="ECO:0000313" key="4">
    <source>
        <dbReference type="Proteomes" id="UP001321479"/>
    </source>
</evidence>
<dbReference type="InterPro" id="IPR036705">
    <property type="entry name" value="Ribosyl_crysJ1_sf"/>
</dbReference>
<dbReference type="Gene3D" id="1.10.4080.10">
    <property type="entry name" value="ADP-ribosylation/Crystallin J1"/>
    <property type="match status" value="1"/>
</dbReference>
<dbReference type="InterPro" id="IPR050792">
    <property type="entry name" value="ADP-ribosylglycohydrolase"/>
</dbReference>
<reference evidence="3 4" key="1">
    <citation type="submission" date="2021-02" db="EMBL/GenBank/DDBJ databases">
        <title>Cotonvirus japonicus, which uses Golgi apparatus of host cells for its virion factory, phylogenetically links tailed tupanvirus and icosahedral mimivirus.</title>
        <authorList>
            <person name="Takahashi H."/>
            <person name="Fukaya S."/>
            <person name="Song C."/>
            <person name="Murata K."/>
            <person name="Takemura M."/>
        </authorList>
    </citation>
    <scope>NUCLEOTIDE SEQUENCE [LARGE SCALE GENOMIC DNA]</scope>
</reference>
<evidence type="ECO:0000256" key="2">
    <source>
        <dbReference type="ARBA" id="ARBA00022801"/>
    </source>
</evidence>
<keyword evidence="2" id="KW-0378">Hydrolase</keyword>
<dbReference type="Proteomes" id="UP001321479">
    <property type="component" value="Segment"/>
</dbReference>
<proteinExistence type="inferred from homology"/>
<comment type="similarity">
    <text evidence="1">Belongs to the ADP-ribosylglycohydrolase family.</text>
</comment>
<dbReference type="InterPro" id="IPR005502">
    <property type="entry name" value="Ribosyl_crysJ1"/>
</dbReference>
<dbReference type="PANTHER" id="PTHR16222:SF26">
    <property type="entry name" value="ADP-RIBOSYLHYDROLASE ARH1"/>
    <property type="match status" value="1"/>
</dbReference>
<name>A0ABM7NSN2_9VIRU</name>
<keyword evidence="4" id="KW-1185">Reference proteome</keyword>
<dbReference type="RefSeq" id="YP_010841705.1">
    <property type="nucleotide sequence ID" value="NC_079139.1"/>
</dbReference>
<accession>A0ABM7NSN2</accession>
<evidence type="ECO:0000256" key="1">
    <source>
        <dbReference type="ARBA" id="ARBA00010702"/>
    </source>
</evidence>